<dbReference type="GO" id="GO:0043365">
    <property type="term" value="F:[formate-C-acetyltransferase]-activating enzyme activity"/>
    <property type="evidence" value="ECO:0007669"/>
    <property type="project" value="InterPro"/>
</dbReference>
<organism evidence="13 14">
    <name type="scientific">Symbiobacterium thermophilum</name>
    <dbReference type="NCBI Taxonomy" id="2734"/>
    <lineage>
        <taxon>Bacteria</taxon>
        <taxon>Bacillati</taxon>
        <taxon>Bacillota</taxon>
        <taxon>Clostridia</taxon>
        <taxon>Eubacteriales</taxon>
        <taxon>Symbiobacteriaceae</taxon>
        <taxon>Symbiobacterium</taxon>
    </lineage>
</organism>
<dbReference type="EC" id="1.97.1.-" evidence="12"/>
<evidence type="ECO:0000256" key="11">
    <source>
        <dbReference type="ARBA" id="ARBA00047365"/>
    </source>
</evidence>
<evidence type="ECO:0000256" key="6">
    <source>
        <dbReference type="ARBA" id="ARBA00022691"/>
    </source>
</evidence>
<dbReference type="NCBIfam" id="TIGR02491">
    <property type="entry name" value="NrdG"/>
    <property type="match status" value="1"/>
</dbReference>
<comment type="catalytic activity">
    <reaction evidence="11">
        <text>glycyl-[protein] + reduced [flavodoxin] + S-adenosyl-L-methionine = glycin-2-yl radical-[protein] + semiquinone [flavodoxin] + 5'-deoxyadenosine + L-methionine + H(+)</text>
        <dbReference type="Rhea" id="RHEA:61976"/>
        <dbReference type="Rhea" id="RHEA-COMP:10622"/>
        <dbReference type="Rhea" id="RHEA-COMP:14480"/>
        <dbReference type="Rhea" id="RHEA-COMP:15993"/>
        <dbReference type="Rhea" id="RHEA-COMP:15994"/>
        <dbReference type="ChEBI" id="CHEBI:15378"/>
        <dbReference type="ChEBI" id="CHEBI:17319"/>
        <dbReference type="ChEBI" id="CHEBI:29947"/>
        <dbReference type="ChEBI" id="CHEBI:32722"/>
        <dbReference type="ChEBI" id="CHEBI:57618"/>
        <dbReference type="ChEBI" id="CHEBI:57844"/>
        <dbReference type="ChEBI" id="CHEBI:59789"/>
        <dbReference type="ChEBI" id="CHEBI:140311"/>
    </reaction>
</comment>
<dbReference type="GO" id="GO:0004748">
    <property type="term" value="F:ribonucleoside-diphosphate reductase activity, thioredoxin disulfide as acceptor"/>
    <property type="evidence" value="ECO:0007669"/>
    <property type="project" value="TreeGrafter"/>
</dbReference>
<dbReference type="InterPro" id="IPR013785">
    <property type="entry name" value="Aldolase_TIM"/>
</dbReference>
<evidence type="ECO:0000256" key="2">
    <source>
        <dbReference type="ARBA" id="ARBA00003852"/>
    </source>
</evidence>
<dbReference type="PANTHER" id="PTHR30352:SF2">
    <property type="entry name" value="ANAEROBIC RIBONUCLEOSIDE-TRIPHOSPHATE REDUCTASE-ACTIVATING PROTEIN"/>
    <property type="match status" value="1"/>
</dbReference>
<dbReference type="InterPro" id="IPR007197">
    <property type="entry name" value="rSAM"/>
</dbReference>
<evidence type="ECO:0000256" key="1">
    <source>
        <dbReference type="ARBA" id="ARBA00001966"/>
    </source>
</evidence>
<dbReference type="Pfam" id="PF13353">
    <property type="entry name" value="Fer4_12"/>
    <property type="match status" value="1"/>
</dbReference>
<keyword evidence="8 12" id="KW-0560">Oxidoreductase</keyword>
<dbReference type="SFLD" id="SFLDG01063">
    <property type="entry name" value="activating_enzymes__group_1"/>
    <property type="match status" value="1"/>
</dbReference>
<comment type="function">
    <text evidence="2 12">Activation of anaerobic ribonucleoside-triphosphate reductase under anaerobic conditions by generation of an organic free radical, using S-adenosylmethionine and reduced flavodoxin as cosubstrates to produce 5'-deoxy-adenosine.</text>
</comment>
<comment type="caution">
    <text evidence="13">The sequence shown here is derived from an EMBL/GenBank/DDBJ whole genome shotgun (WGS) entry which is preliminary data.</text>
</comment>
<evidence type="ECO:0000313" key="13">
    <source>
        <dbReference type="EMBL" id="MBY6277771.1"/>
    </source>
</evidence>
<dbReference type="SFLD" id="SFLDG01066">
    <property type="entry name" value="organic_radical-activating_enz"/>
    <property type="match status" value="1"/>
</dbReference>
<reference evidence="13" key="1">
    <citation type="submission" date="2017-11" db="EMBL/GenBank/DDBJ databases">
        <title>Three new genomes from thermophilic consortium.</title>
        <authorList>
            <person name="Quaggio R."/>
            <person name="Amgarten D."/>
            <person name="Setubal J.C."/>
        </authorList>
    </citation>
    <scope>NUCLEOTIDE SEQUENCE</scope>
    <source>
        <strain evidence="13">ZCTH01-B2</strain>
    </source>
</reference>
<dbReference type="SFLD" id="SFLDF00299">
    <property type="entry name" value="anaerobic_ribonucleoside-triph"/>
    <property type="match status" value="1"/>
</dbReference>
<keyword evidence="9" id="KW-0408">Iron</keyword>
<name>A0A953I694_SYMTR</name>
<gene>
    <name evidence="13" type="primary">nrdG</name>
    <name evidence="13" type="ORF">CWE10_16505</name>
</gene>
<evidence type="ECO:0000256" key="5">
    <source>
        <dbReference type="ARBA" id="ARBA00022485"/>
    </source>
</evidence>
<keyword evidence="10" id="KW-0411">Iron-sulfur</keyword>
<dbReference type="GO" id="GO:0046872">
    <property type="term" value="F:metal ion binding"/>
    <property type="evidence" value="ECO:0007669"/>
    <property type="project" value="UniProtKB-KW"/>
</dbReference>
<dbReference type="GO" id="GO:0051539">
    <property type="term" value="F:4 iron, 4 sulfur cluster binding"/>
    <property type="evidence" value="ECO:0007669"/>
    <property type="project" value="UniProtKB-KW"/>
</dbReference>
<dbReference type="InterPro" id="IPR034457">
    <property type="entry name" value="Organic_radical-activating"/>
</dbReference>
<protein>
    <recommendedName>
        <fullName evidence="4 12">Anaerobic ribonucleoside-triphosphate reductase-activating protein</fullName>
        <ecNumber evidence="12">1.97.1.-</ecNumber>
    </recommendedName>
</protein>
<evidence type="ECO:0000256" key="12">
    <source>
        <dbReference type="PIRNR" id="PIRNR000368"/>
    </source>
</evidence>
<evidence type="ECO:0000256" key="9">
    <source>
        <dbReference type="ARBA" id="ARBA00023004"/>
    </source>
</evidence>
<accession>A0A953I694</accession>
<evidence type="ECO:0000256" key="8">
    <source>
        <dbReference type="ARBA" id="ARBA00023002"/>
    </source>
</evidence>
<dbReference type="Gene3D" id="3.20.20.70">
    <property type="entry name" value="Aldolase class I"/>
    <property type="match status" value="1"/>
</dbReference>
<comment type="cofactor">
    <cofactor evidence="1">
        <name>[4Fe-4S] cluster</name>
        <dbReference type="ChEBI" id="CHEBI:49883"/>
    </cofactor>
</comment>
<evidence type="ECO:0000256" key="7">
    <source>
        <dbReference type="ARBA" id="ARBA00022723"/>
    </source>
</evidence>
<dbReference type="EMBL" id="PIUK01000242">
    <property type="protein sequence ID" value="MBY6277771.1"/>
    <property type="molecule type" value="Genomic_DNA"/>
</dbReference>
<dbReference type="PANTHER" id="PTHR30352">
    <property type="entry name" value="PYRUVATE FORMATE-LYASE-ACTIVATING ENZYME"/>
    <property type="match status" value="1"/>
</dbReference>
<keyword evidence="7" id="KW-0479">Metal-binding</keyword>
<dbReference type="Proteomes" id="UP000732377">
    <property type="component" value="Unassembled WGS sequence"/>
</dbReference>
<evidence type="ECO:0000313" key="14">
    <source>
        <dbReference type="Proteomes" id="UP000732377"/>
    </source>
</evidence>
<dbReference type="InterPro" id="IPR001989">
    <property type="entry name" value="Radical_activat_CS"/>
</dbReference>
<dbReference type="PROSITE" id="PS01087">
    <property type="entry name" value="RADICAL_ACTIVATING"/>
    <property type="match status" value="1"/>
</dbReference>
<dbReference type="InterPro" id="IPR058240">
    <property type="entry name" value="rSAM_sf"/>
</dbReference>
<evidence type="ECO:0000256" key="10">
    <source>
        <dbReference type="ARBA" id="ARBA00023014"/>
    </source>
</evidence>
<dbReference type="AlphaFoldDB" id="A0A953I694"/>
<comment type="similarity">
    <text evidence="3 12">Belongs to the organic radical-activating enzymes family.</text>
</comment>
<evidence type="ECO:0000256" key="4">
    <source>
        <dbReference type="ARBA" id="ARBA00014281"/>
    </source>
</evidence>
<keyword evidence="6" id="KW-0949">S-adenosyl-L-methionine</keyword>
<dbReference type="InterPro" id="IPR012837">
    <property type="entry name" value="NrdG"/>
</dbReference>
<dbReference type="SUPFAM" id="SSF102114">
    <property type="entry name" value="Radical SAM enzymes"/>
    <property type="match status" value="1"/>
</dbReference>
<evidence type="ECO:0000256" key="3">
    <source>
        <dbReference type="ARBA" id="ARBA00009777"/>
    </source>
</evidence>
<dbReference type="PIRSF" id="PIRSF000368">
    <property type="entry name" value="NrdG"/>
    <property type="match status" value="1"/>
</dbReference>
<proteinExistence type="inferred from homology"/>
<keyword evidence="5" id="KW-0004">4Fe-4S</keyword>
<dbReference type="SFLD" id="SFLDS00029">
    <property type="entry name" value="Radical_SAM"/>
    <property type="match status" value="1"/>
</dbReference>
<sequence>MGSLDQAVVESTVDGPGFRLALFLAGCGHHCPGCHNPQSWDIAKGVRYPVVQVVDALSNWLQAGPYAGLTLSGGDPLFQAAATLELLEGLRSRHPDLNIWCYTGYRYEQVHEWPLLRFIDVLVDGPYVASLRRPSKPFRGSANQRLLYLEQGEVVREA</sequence>